<dbReference type="AlphaFoldDB" id="A0A5B7YFA1"/>
<dbReference type="PANTHER" id="PTHR11271:SF6">
    <property type="entry name" value="GUANINE DEAMINASE"/>
    <property type="match status" value="1"/>
</dbReference>
<dbReference type="InterPro" id="IPR006680">
    <property type="entry name" value="Amidohydro-rel"/>
</dbReference>
<dbReference type="FunFam" id="3.20.20.140:FF:000022">
    <property type="entry name" value="Guanine deaminase"/>
    <property type="match status" value="1"/>
</dbReference>
<evidence type="ECO:0000256" key="3">
    <source>
        <dbReference type="ARBA" id="ARBA00012781"/>
    </source>
</evidence>
<evidence type="ECO:0000256" key="8">
    <source>
        <dbReference type="RuleBase" id="RU366009"/>
    </source>
</evidence>
<comment type="catalytic activity">
    <reaction evidence="8">
        <text>guanine + H2O + H(+) = xanthine + NH4(+)</text>
        <dbReference type="Rhea" id="RHEA:14665"/>
        <dbReference type="ChEBI" id="CHEBI:15377"/>
        <dbReference type="ChEBI" id="CHEBI:15378"/>
        <dbReference type="ChEBI" id="CHEBI:16235"/>
        <dbReference type="ChEBI" id="CHEBI:17712"/>
        <dbReference type="ChEBI" id="CHEBI:28938"/>
        <dbReference type="EC" id="3.5.4.3"/>
    </reaction>
</comment>
<dbReference type="GO" id="GO:0008270">
    <property type="term" value="F:zinc ion binding"/>
    <property type="evidence" value="ECO:0007669"/>
    <property type="project" value="UniProtKB-UniRule"/>
</dbReference>
<comment type="similarity">
    <text evidence="2 8">Belongs to the metallo-dependent hydrolases superfamily. ATZ/TRZ family.</text>
</comment>
<dbReference type="Gene3D" id="3.20.20.140">
    <property type="entry name" value="Metal-dependent hydrolases"/>
    <property type="match status" value="1"/>
</dbReference>
<dbReference type="EMBL" id="CP039852">
    <property type="protein sequence ID" value="QCZ93883.1"/>
    <property type="molecule type" value="Genomic_DNA"/>
</dbReference>
<organism evidence="10 11">
    <name type="scientific">Salinimonas iocasae</name>
    <dbReference type="NCBI Taxonomy" id="2572577"/>
    <lineage>
        <taxon>Bacteria</taxon>
        <taxon>Pseudomonadati</taxon>
        <taxon>Pseudomonadota</taxon>
        <taxon>Gammaproteobacteria</taxon>
        <taxon>Alteromonadales</taxon>
        <taxon>Alteromonadaceae</taxon>
        <taxon>Alteromonas/Salinimonas group</taxon>
        <taxon>Salinimonas</taxon>
    </lineage>
</organism>
<comment type="pathway">
    <text evidence="1 8">Purine metabolism; guanine degradation; xanthine from guanine: step 1/1.</text>
</comment>
<reference evidence="10 11" key="1">
    <citation type="submission" date="2019-04" db="EMBL/GenBank/DDBJ databases">
        <title>Salinimonas iocasae sp. nov., a halophilic bacterium isolated from the outer tube casing of tubeworms in Okinawa Trough.</title>
        <authorList>
            <person name="Zhang H."/>
            <person name="Wang H."/>
            <person name="Li C."/>
        </authorList>
    </citation>
    <scope>NUCLEOTIDE SEQUENCE [LARGE SCALE GENOMIC DNA]</scope>
    <source>
        <strain evidence="10 11">KX18D6</strain>
    </source>
</reference>
<dbReference type="NCBIfam" id="TIGR02967">
    <property type="entry name" value="guan_deamin"/>
    <property type="match status" value="1"/>
</dbReference>
<dbReference type="SUPFAM" id="SSF51338">
    <property type="entry name" value="Composite domain of metallo-dependent hydrolases"/>
    <property type="match status" value="1"/>
</dbReference>
<name>A0A5B7YFA1_9ALTE</name>
<dbReference type="InterPro" id="IPR032466">
    <property type="entry name" value="Metal_Hydrolase"/>
</dbReference>
<dbReference type="PANTHER" id="PTHR11271">
    <property type="entry name" value="GUANINE DEAMINASE"/>
    <property type="match status" value="1"/>
</dbReference>
<evidence type="ECO:0000256" key="2">
    <source>
        <dbReference type="ARBA" id="ARBA00006745"/>
    </source>
</evidence>
<evidence type="ECO:0000256" key="1">
    <source>
        <dbReference type="ARBA" id="ARBA00004984"/>
    </source>
</evidence>
<dbReference type="Gene3D" id="2.30.40.10">
    <property type="entry name" value="Urease, subunit C, domain 1"/>
    <property type="match status" value="1"/>
</dbReference>
<dbReference type="InterPro" id="IPR011059">
    <property type="entry name" value="Metal-dep_hydrolase_composite"/>
</dbReference>
<sequence length="433" mass="48046">MSKHELFRAGIVHFPHQTSQPDLDAQCISDGALVIAQDKIIAVGEYSDIHGMYPEAITHDLRGRWIVPGLIDSHLHFPQTEMIACYGKQLLHWLEKYTFPTENKFSEPDYCRQIAPAFIRQLIKNGTTTGLVFSSVHADATDALFEAASEINMAIIAGKTCMDRNCPAWLQDSAQTAQSQSAHLISKWHGKGRNLYALTPRFAPTSTEDQMHALGELAQQYPDVFIQTHLSENMDEIEWVKSLYPDCDGYLDVYDRFHMVRPRAVFGHCIHMTDHEWARLAESGSTAAFCPTSNLFLGSGLFNLDKARDAGVHLALATDVGAGTSFNLLKTYGEGYKVAQLKGQSFSALQGLYAMTQGPAVAYNLDDSIGNLNPDTAADFVILDPMFDELTALRLENSQSAQDMLFALSMLGDDRAIYQTWVAGQCRYDKSGT</sequence>
<accession>A0A5B7YFA1</accession>
<dbReference type="EC" id="3.5.4.3" evidence="3 7"/>
<keyword evidence="4 8" id="KW-0479">Metal-binding</keyword>
<protein>
    <recommendedName>
        <fullName evidence="3 7">Guanine deaminase</fullName>
        <shortName evidence="8">Guanase</shortName>
        <ecNumber evidence="3 7">3.5.4.3</ecNumber>
    </recommendedName>
    <alternativeName>
        <fullName evidence="8">Guanine aminohydrolase</fullName>
    </alternativeName>
</protein>
<dbReference type="GO" id="GO:0008892">
    <property type="term" value="F:guanine deaminase activity"/>
    <property type="evidence" value="ECO:0007669"/>
    <property type="project" value="UniProtKB-UniRule"/>
</dbReference>
<dbReference type="RefSeq" id="WP_139756625.1">
    <property type="nucleotide sequence ID" value="NZ_CP039852.1"/>
</dbReference>
<keyword evidence="5 8" id="KW-0378">Hydrolase</keyword>
<comment type="cofactor">
    <cofactor evidence="8">
        <name>Zn(2+)</name>
        <dbReference type="ChEBI" id="CHEBI:29105"/>
    </cofactor>
    <text evidence="8">Binds 1 zinc ion per subunit.</text>
</comment>
<dbReference type="Pfam" id="PF01979">
    <property type="entry name" value="Amidohydro_1"/>
    <property type="match status" value="1"/>
</dbReference>
<evidence type="ECO:0000256" key="5">
    <source>
        <dbReference type="ARBA" id="ARBA00022801"/>
    </source>
</evidence>
<feature type="domain" description="Amidohydrolase-related" evidence="9">
    <location>
        <begin position="65"/>
        <end position="425"/>
    </location>
</feature>
<dbReference type="InterPro" id="IPR051607">
    <property type="entry name" value="Metallo-dep_hydrolases"/>
</dbReference>
<dbReference type="SUPFAM" id="SSF51556">
    <property type="entry name" value="Metallo-dependent hydrolases"/>
    <property type="match status" value="1"/>
</dbReference>
<keyword evidence="11" id="KW-1185">Reference proteome</keyword>
<dbReference type="OrthoDB" id="9787621at2"/>
<keyword evidence="6 8" id="KW-0862">Zinc</keyword>
<evidence type="ECO:0000259" key="9">
    <source>
        <dbReference type="Pfam" id="PF01979"/>
    </source>
</evidence>
<evidence type="ECO:0000313" key="10">
    <source>
        <dbReference type="EMBL" id="QCZ93883.1"/>
    </source>
</evidence>
<dbReference type="KEGG" id="salk:FBQ74_10470"/>
<proteinExistence type="inferred from homology"/>
<dbReference type="GO" id="GO:0006147">
    <property type="term" value="P:guanine catabolic process"/>
    <property type="evidence" value="ECO:0007669"/>
    <property type="project" value="UniProtKB-UniRule"/>
</dbReference>
<evidence type="ECO:0000313" key="11">
    <source>
        <dbReference type="Proteomes" id="UP000304912"/>
    </source>
</evidence>
<evidence type="ECO:0000256" key="4">
    <source>
        <dbReference type="ARBA" id="ARBA00022723"/>
    </source>
</evidence>
<dbReference type="Proteomes" id="UP000304912">
    <property type="component" value="Chromosome"/>
</dbReference>
<gene>
    <name evidence="10" type="primary">guaD</name>
    <name evidence="10" type="ORF">FBQ74_10470</name>
</gene>
<dbReference type="InterPro" id="IPR014311">
    <property type="entry name" value="Guanine_deaminase"/>
</dbReference>
<dbReference type="NCBIfam" id="NF006679">
    <property type="entry name" value="PRK09228.1"/>
    <property type="match status" value="1"/>
</dbReference>
<evidence type="ECO:0000256" key="6">
    <source>
        <dbReference type="ARBA" id="ARBA00022833"/>
    </source>
</evidence>
<dbReference type="GO" id="GO:0005829">
    <property type="term" value="C:cytosol"/>
    <property type="evidence" value="ECO:0007669"/>
    <property type="project" value="TreeGrafter"/>
</dbReference>
<comment type="function">
    <text evidence="8">Catalyzes the hydrolytic deamination of guanine, producing xanthine and ammonia.</text>
</comment>
<dbReference type="UniPathway" id="UPA00603">
    <property type="reaction ID" value="UER00660"/>
</dbReference>
<evidence type="ECO:0000256" key="7">
    <source>
        <dbReference type="NCBIfam" id="TIGR02967"/>
    </source>
</evidence>